<sequence>MCDTKADNITVSDRLKHSISDALVYFYPRLVGRRRTNCGLICYALTIPSMDSNIVAQMRDSIKAANNEYVKKLQDGYNHFERFGELGATFGKGDIFLFCVTSLCGFPLYEADFGWGKPVWAATGHRELKNTAVFLDTITGDVYV</sequence>
<evidence type="ECO:0000256" key="1">
    <source>
        <dbReference type="ARBA" id="ARBA00009861"/>
    </source>
</evidence>
<proteinExistence type="inferred from homology"/>
<dbReference type="Gene3D" id="3.30.559.10">
    <property type="entry name" value="Chloramphenicol acetyltransferase-like domain"/>
    <property type="match status" value="1"/>
</dbReference>
<keyword evidence="3" id="KW-0012">Acyltransferase</keyword>
<reference evidence="4 5" key="1">
    <citation type="journal article" date="2024" name="G3 (Bethesda)">
        <title>Genome assembly of Hibiscus sabdariffa L. provides insights into metabolisms of medicinal natural products.</title>
        <authorList>
            <person name="Kim T."/>
        </authorList>
    </citation>
    <scope>NUCLEOTIDE SEQUENCE [LARGE SCALE GENOMIC DNA]</scope>
    <source>
        <strain evidence="4">TK-2024</strain>
        <tissue evidence="4">Old leaves</tissue>
    </source>
</reference>
<evidence type="ECO:0000313" key="4">
    <source>
        <dbReference type="EMBL" id="KAK8537306.1"/>
    </source>
</evidence>
<dbReference type="Pfam" id="PF02458">
    <property type="entry name" value="Transferase"/>
    <property type="match status" value="1"/>
</dbReference>
<dbReference type="InterPro" id="IPR023213">
    <property type="entry name" value="CAT-like_dom_sf"/>
</dbReference>
<accession>A0ABR2DHE7</accession>
<comment type="caution">
    <text evidence="4">The sequence shown here is derived from an EMBL/GenBank/DDBJ whole genome shotgun (WGS) entry which is preliminary data.</text>
</comment>
<dbReference type="PANTHER" id="PTHR31623:SF46">
    <property type="entry name" value="VINORINE SYNTHASE-LIKE"/>
    <property type="match status" value="1"/>
</dbReference>
<name>A0ABR2DHE7_9ROSI</name>
<evidence type="ECO:0000256" key="3">
    <source>
        <dbReference type="ARBA" id="ARBA00023315"/>
    </source>
</evidence>
<dbReference type="EMBL" id="JBBPBM010000028">
    <property type="protein sequence ID" value="KAK8537306.1"/>
    <property type="molecule type" value="Genomic_DNA"/>
</dbReference>
<comment type="similarity">
    <text evidence="1">Belongs to the plant acyltransferase family.</text>
</comment>
<evidence type="ECO:0000313" key="5">
    <source>
        <dbReference type="Proteomes" id="UP001472677"/>
    </source>
</evidence>
<gene>
    <name evidence="4" type="ORF">V6N12_043472</name>
</gene>
<dbReference type="PANTHER" id="PTHR31623">
    <property type="entry name" value="F21J9.9"/>
    <property type="match status" value="1"/>
</dbReference>
<dbReference type="Proteomes" id="UP001472677">
    <property type="component" value="Unassembled WGS sequence"/>
</dbReference>
<keyword evidence="5" id="KW-1185">Reference proteome</keyword>
<organism evidence="4 5">
    <name type="scientific">Hibiscus sabdariffa</name>
    <name type="common">roselle</name>
    <dbReference type="NCBI Taxonomy" id="183260"/>
    <lineage>
        <taxon>Eukaryota</taxon>
        <taxon>Viridiplantae</taxon>
        <taxon>Streptophyta</taxon>
        <taxon>Embryophyta</taxon>
        <taxon>Tracheophyta</taxon>
        <taxon>Spermatophyta</taxon>
        <taxon>Magnoliopsida</taxon>
        <taxon>eudicotyledons</taxon>
        <taxon>Gunneridae</taxon>
        <taxon>Pentapetalae</taxon>
        <taxon>rosids</taxon>
        <taxon>malvids</taxon>
        <taxon>Malvales</taxon>
        <taxon>Malvaceae</taxon>
        <taxon>Malvoideae</taxon>
        <taxon>Hibiscus</taxon>
    </lineage>
</organism>
<protein>
    <submittedName>
        <fullName evidence="4">Uncharacterized protein</fullName>
    </submittedName>
</protein>
<evidence type="ECO:0000256" key="2">
    <source>
        <dbReference type="ARBA" id="ARBA00022679"/>
    </source>
</evidence>
<keyword evidence="2" id="KW-0808">Transferase</keyword>